<keyword evidence="1" id="KW-0678">Repressor</keyword>
<feature type="DNA-binding region" description="H-T-H motif" evidence="5">
    <location>
        <begin position="39"/>
        <end position="58"/>
    </location>
</feature>
<evidence type="ECO:0000256" key="4">
    <source>
        <dbReference type="ARBA" id="ARBA00023163"/>
    </source>
</evidence>
<dbReference type="Pfam" id="PF02909">
    <property type="entry name" value="TetR_C_1"/>
    <property type="match status" value="1"/>
</dbReference>
<organism evidence="7 8">
    <name type="scientific">Mycobacterium paraseoulense</name>
    <dbReference type="NCBI Taxonomy" id="590652"/>
    <lineage>
        <taxon>Bacteria</taxon>
        <taxon>Bacillati</taxon>
        <taxon>Actinomycetota</taxon>
        <taxon>Actinomycetes</taxon>
        <taxon>Mycobacteriales</taxon>
        <taxon>Mycobacteriaceae</taxon>
        <taxon>Mycobacterium</taxon>
    </lineage>
</organism>
<dbReference type="PRINTS" id="PR00400">
    <property type="entry name" value="TETREPRESSOR"/>
</dbReference>
<evidence type="ECO:0000313" key="7">
    <source>
        <dbReference type="EMBL" id="ORB45484.1"/>
    </source>
</evidence>
<dbReference type="PANTHER" id="PTHR30055:SF151">
    <property type="entry name" value="TRANSCRIPTIONAL REGULATORY PROTEIN"/>
    <property type="match status" value="1"/>
</dbReference>
<keyword evidence="8" id="KW-1185">Reference proteome</keyword>
<dbReference type="Pfam" id="PF00440">
    <property type="entry name" value="TetR_N"/>
    <property type="match status" value="1"/>
</dbReference>
<dbReference type="OrthoDB" id="329481at2"/>
<dbReference type="STRING" id="590652.BST39_04545"/>
<protein>
    <recommendedName>
        <fullName evidence="6">HTH tetR-type domain-containing protein</fullName>
    </recommendedName>
</protein>
<dbReference type="SUPFAM" id="SSF46689">
    <property type="entry name" value="Homeodomain-like"/>
    <property type="match status" value="1"/>
</dbReference>
<keyword evidence="4" id="KW-0804">Transcription</keyword>
<proteinExistence type="predicted"/>
<reference evidence="7 8" key="1">
    <citation type="submission" date="2017-02" db="EMBL/GenBank/DDBJ databases">
        <title>The new phylogeny of genus Mycobacterium.</title>
        <authorList>
            <person name="Tortoli E."/>
            <person name="Trovato A."/>
            <person name="Cirillo D.M."/>
        </authorList>
    </citation>
    <scope>NUCLEOTIDE SEQUENCE [LARGE SCALE GENOMIC DNA]</scope>
    <source>
        <strain evidence="7 8">DSM 45000</strain>
    </source>
</reference>
<dbReference type="SUPFAM" id="SSF48498">
    <property type="entry name" value="Tetracyclin repressor-like, C-terminal domain"/>
    <property type="match status" value="1"/>
</dbReference>
<sequence>MAAERIDSEVLSRRTSLTLDTLIDSAVTIALSEGLDALTMRRLAEATGKAPMTLYSYVPNKEALLDLVADALMARVVVPTGPWDQALTELSLSTWRAMSQAAGLASFIWKHVPYFFTPEGLRLADGAMGLLVDGGFEAGDASRALEALMTFITGDVQRREARARLSRRSLTRKVKGYPNLEAAAVGATASRKSATESEESFSYGLDLLLEGLRRDPRRKPRR</sequence>
<dbReference type="GO" id="GO:0003700">
    <property type="term" value="F:DNA-binding transcription factor activity"/>
    <property type="evidence" value="ECO:0007669"/>
    <property type="project" value="TreeGrafter"/>
</dbReference>
<dbReference type="InterPro" id="IPR050109">
    <property type="entry name" value="HTH-type_TetR-like_transc_reg"/>
</dbReference>
<dbReference type="GO" id="GO:0000976">
    <property type="term" value="F:transcription cis-regulatory region binding"/>
    <property type="evidence" value="ECO:0007669"/>
    <property type="project" value="TreeGrafter"/>
</dbReference>
<keyword evidence="2" id="KW-0805">Transcription regulation</keyword>
<dbReference type="Proteomes" id="UP000192513">
    <property type="component" value="Unassembled WGS sequence"/>
</dbReference>
<dbReference type="GO" id="GO:0046677">
    <property type="term" value="P:response to antibiotic"/>
    <property type="evidence" value="ECO:0007669"/>
    <property type="project" value="InterPro"/>
</dbReference>
<keyword evidence="3 5" id="KW-0238">DNA-binding</keyword>
<feature type="domain" description="HTH tetR-type" evidence="6">
    <location>
        <begin position="16"/>
        <end position="76"/>
    </location>
</feature>
<dbReference type="Gene3D" id="1.10.357.10">
    <property type="entry name" value="Tetracycline Repressor, domain 2"/>
    <property type="match status" value="1"/>
</dbReference>
<comment type="caution">
    <text evidence="7">The sequence shown here is derived from an EMBL/GenBank/DDBJ whole genome shotgun (WGS) entry which is preliminary data.</text>
</comment>
<dbReference type="InterPro" id="IPR004111">
    <property type="entry name" value="Repressor_TetR_C"/>
</dbReference>
<dbReference type="InterPro" id="IPR036271">
    <property type="entry name" value="Tet_transcr_reg_TetR-rel_C_sf"/>
</dbReference>
<dbReference type="PANTHER" id="PTHR30055">
    <property type="entry name" value="HTH-TYPE TRANSCRIPTIONAL REGULATOR RUTR"/>
    <property type="match status" value="1"/>
</dbReference>
<dbReference type="GO" id="GO:0045892">
    <property type="term" value="P:negative regulation of DNA-templated transcription"/>
    <property type="evidence" value="ECO:0007669"/>
    <property type="project" value="InterPro"/>
</dbReference>
<dbReference type="InterPro" id="IPR001647">
    <property type="entry name" value="HTH_TetR"/>
</dbReference>
<evidence type="ECO:0000313" key="8">
    <source>
        <dbReference type="Proteomes" id="UP000192513"/>
    </source>
</evidence>
<name>A0A1X0IF02_9MYCO</name>
<dbReference type="EMBL" id="MVIE01000004">
    <property type="protein sequence ID" value="ORB45484.1"/>
    <property type="molecule type" value="Genomic_DNA"/>
</dbReference>
<evidence type="ECO:0000256" key="5">
    <source>
        <dbReference type="PROSITE-ProRule" id="PRU00335"/>
    </source>
</evidence>
<dbReference type="RefSeq" id="WP_083169473.1">
    <property type="nucleotide sequence ID" value="NZ_AP022619.1"/>
</dbReference>
<accession>A0A1X0IF02</accession>
<gene>
    <name evidence="7" type="ORF">BST39_04545</name>
</gene>
<dbReference type="InterPro" id="IPR003012">
    <property type="entry name" value="Tet_transcr_reg_TetR"/>
</dbReference>
<evidence type="ECO:0000256" key="1">
    <source>
        <dbReference type="ARBA" id="ARBA00022491"/>
    </source>
</evidence>
<dbReference type="AlphaFoldDB" id="A0A1X0IF02"/>
<evidence type="ECO:0000256" key="2">
    <source>
        <dbReference type="ARBA" id="ARBA00023015"/>
    </source>
</evidence>
<dbReference type="InterPro" id="IPR009057">
    <property type="entry name" value="Homeodomain-like_sf"/>
</dbReference>
<evidence type="ECO:0000256" key="3">
    <source>
        <dbReference type="ARBA" id="ARBA00023125"/>
    </source>
</evidence>
<dbReference type="PROSITE" id="PS50977">
    <property type="entry name" value="HTH_TETR_2"/>
    <property type="match status" value="1"/>
</dbReference>
<evidence type="ECO:0000259" key="6">
    <source>
        <dbReference type="PROSITE" id="PS50977"/>
    </source>
</evidence>